<dbReference type="Pfam" id="PF00550">
    <property type="entry name" value="PP-binding"/>
    <property type="match status" value="1"/>
</dbReference>
<dbReference type="FunFam" id="3.40.50.850:FF:000002">
    <property type="entry name" value="Vibriobactin-specific isochorismatase"/>
    <property type="match status" value="1"/>
</dbReference>
<dbReference type="InterPro" id="IPR000868">
    <property type="entry name" value="Isochorismatase-like_dom"/>
</dbReference>
<protein>
    <recommendedName>
        <fullName evidence="2">isochorismatase</fullName>
        <ecNumber evidence="2">3.3.2.1</ecNumber>
    </recommendedName>
</protein>
<dbReference type="Pfam" id="PF00857">
    <property type="entry name" value="Isochorismatase"/>
    <property type="match status" value="1"/>
</dbReference>
<gene>
    <name evidence="9" type="ORF">MEG1DRAFT_00419</name>
</gene>
<dbReference type="InterPro" id="IPR036380">
    <property type="entry name" value="Isochorismatase-like_sf"/>
</dbReference>
<dbReference type="Proteomes" id="UP000028002">
    <property type="component" value="Unassembled WGS sequence"/>
</dbReference>
<evidence type="ECO:0000256" key="5">
    <source>
        <dbReference type="ARBA" id="ARBA00022801"/>
    </source>
</evidence>
<dbReference type="SUPFAM" id="SSF52499">
    <property type="entry name" value="Isochorismatase-like hydrolases"/>
    <property type="match status" value="1"/>
</dbReference>
<comment type="pathway">
    <text evidence="1">Siderophore biosynthesis.</text>
</comment>
<comment type="catalytic activity">
    <reaction evidence="6">
        <text>isochorismate + H2O = (2S,3S)-2,3-dihydroxy-2,3-dihydrobenzoate + pyruvate</text>
        <dbReference type="Rhea" id="RHEA:11112"/>
        <dbReference type="ChEBI" id="CHEBI:15361"/>
        <dbReference type="ChEBI" id="CHEBI:15377"/>
        <dbReference type="ChEBI" id="CHEBI:29780"/>
        <dbReference type="ChEBI" id="CHEBI:58764"/>
        <dbReference type="EC" id="3.3.2.1"/>
    </reaction>
</comment>
<dbReference type="PATRIC" id="fig|1393735.3.peg.421"/>
<accession>A0A081S276</accession>
<evidence type="ECO:0000259" key="8">
    <source>
        <dbReference type="PROSITE" id="PS50075"/>
    </source>
</evidence>
<comment type="caution">
    <text evidence="9">The sequence shown here is derived from an EMBL/GenBank/DDBJ whole genome shotgun (WGS) entry which is preliminary data.</text>
</comment>
<evidence type="ECO:0000256" key="4">
    <source>
        <dbReference type="ARBA" id="ARBA00022553"/>
    </source>
</evidence>
<dbReference type="RefSeq" id="WP_036836983.1">
    <property type="nucleotide sequence ID" value="NZ_CAWLUD010000003.1"/>
</dbReference>
<evidence type="ECO:0000256" key="2">
    <source>
        <dbReference type="ARBA" id="ARBA00012100"/>
    </source>
</evidence>
<dbReference type="PANTHER" id="PTHR43540">
    <property type="entry name" value="PEROXYUREIDOACRYLATE/UREIDOACRYLATE AMIDOHYDROLASE-RELATED"/>
    <property type="match status" value="1"/>
</dbReference>
<evidence type="ECO:0000256" key="6">
    <source>
        <dbReference type="ARBA" id="ARBA00048590"/>
    </source>
</evidence>
<keyword evidence="4 7" id="KW-0597">Phosphoprotein</keyword>
<proteinExistence type="predicted"/>
<evidence type="ECO:0000256" key="7">
    <source>
        <dbReference type="PIRSR" id="PIRSR001111-50"/>
    </source>
</evidence>
<keyword evidence="3 7" id="KW-0596">Phosphopantetheine</keyword>
<dbReference type="AlphaFoldDB" id="A0A081S276"/>
<dbReference type="InterPro" id="IPR036736">
    <property type="entry name" value="ACP-like_sf"/>
</dbReference>
<dbReference type="EC" id="3.3.2.1" evidence="2"/>
<dbReference type="GO" id="GO:0008908">
    <property type="term" value="F:isochorismatase activity"/>
    <property type="evidence" value="ECO:0007669"/>
    <property type="project" value="UniProtKB-EC"/>
</dbReference>
<dbReference type="PROSITE" id="PS50075">
    <property type="entry name" value="CARRIER"/>
    <property type="match status" value="1"/>
</dbReference>
<dbReference type="EMBL" id="JGVH01000003">
    <property type="protein sequence ID" value="KER05029.1"/>
    <property type="molecule type" value="Genomic_DNA"/>
</dbReference>
<evidence type="ECO:0000313" key="10">
    <source>
        <dbReference type="Proteomes" id="UP000028002"/>
    </source>
</evidence>
<feature type="modified residue" description="O-(pantetheine 4'-phosphoryl)serine" evidence="7">
    <location>
        <position position="250"/>
    </location>
</feature>
<dbReference type="SUPFAM" id="SSF47336">
    <property type="entry name" value="ACP-like"/>
    <property type="match status" value="1"/>
</dbReference>
<keyword evidence="5 9" id="KW-0378">Hydrolase</keyword>
<comment type="cofactor">
    <cofactor evidence="7">
        <name>pantetheine 4'-phosphate</name>
        <dbReference type="ChEBI" id="CHEBI:47942"/>
    </cofactor>
    <text evidence="7">Binds 1 phosphopantetheine covalently.</text>
</comment>
<dbReference type="InterPro" id="IPR050272">
    <property type="entry name" value="Isochorismatase-like_hydrls"/>
</dbReference>
<reference evidence="9 10" key="1">
    <citation type="submission" date="2014-03" db="EMBL/GenBank/DDBJ databases">
        <title>Draft Genome of Photorhabdus temperata Meg1.</title>
        <authorList>
            <person name="Hurst S.G.IV."/>
            <person name="Morris K."/>
            <person name="Thomas K."/>
            <person name="Tisa L.S."/>
        </authorList>
    </citation>
    <scope>NUCLEOTIDE SEQUENCE [LARGE SCALE GENOMIC DNA]</scope>
    <source>
        <strain evidence="9 10">Meg1</strain>
    </source>
</reference>
<name>A0A081S276_PHOTE</name>
<dbReference type="PIRSF" id="PIRSF001111">
    <property type="entry name" value="Isochorismatase"/>
    <property type="match status" value="1"/>
</dbReference>
<evidence type="ECO:0000256" key="1">
    <source>
        <dbReference type="ARBA" id="ARBA00004924"/>
    </source>
</evidence>
<evidence type="ECO:0000256" key="3">
    <source>
        <dbReference type="ARBA" id="ARBA00022450"/>
    </source>
</evidence>
<dbReference type="InterPro" id="IPR016291">
    <property type="entry name" value="Isochorismatase"/>
</dbReference>
<dbReference type="Gene3D" id="1.10.1200.10">
    <property type="entry name" value="ACP-like"/>
    <property type="match status" value="1"/>
</dbReference>
<organism evidence="9 10">
    <name type="scientific">Photorhabdus temperata subsp. temperata Meg1</name>
    <dbReference type="NCBI Taxonomy" id="1393735"/>
    <lineage>
        <taxon>Bacteria</taxon>
        <taxon>Pseudomonadati</taxon>
        <taxon>Pseudomonadota</taxon>
        <taxon>Gammaproteobacteria</taxon>
        <taxon>Enterobacterales</taxon>
        <taxon>Morganellaceae</taxon>
        <taxon>Photorhabdus</taxon>
    </lineage>
</organism>
<dbReference type="InterPro" id="IPR009081">
    <property type="entry name" value="PP-bd_ACP"/>
</dbReference>
<dbReference type="Gene3D" id="3.40.50.850">
    <property type="entry name" value="Isochorismatase-like"/>
    <property type="match status" value="1"/>
</dbReference>
<dbReference type="CDD" id="cd01013">
    <property type="entry name" value="isochorismatase"/>
    <property type="match status" value="1"/>
</dbReference>
<evidence type="ECO:0000313" key="9">
    <source>
        <dbReference type="EMBL" id="KER05029.1"/>
    </source>
</evidence>
<dbReference type="PANTHER" id="PTHR43540:SF3">
    <property type="entry name" value="ENTEROBACTIN SYNTHASE COMPONENT B"/>
    <property type="match status" value="1"/>
</dbReference>
<sequence>MSIPKLNSYDLPVAEGLPTNKVNWSLDKNRAALLIHDMQNYFLNFWEENSPLINQVVTNIARLIEICRENGIPVFYSAQPNQQSDEERALLNDMWGPGLNCHPELQKITDTLAPQAGDIVMDKWRYSAFQRTDFEQQLKIAGRDQLIICGVYAHIGCLMTATDAFMRDIQPFMVADALADFSYEEHMMALKYTAGRCGRVETTEQLLVALDVKQEQWNKTRLKALLLPLLDEDSDDIGDDENLLDYGLDSVRIMSLISHWRQQGYEMDFISLMKNPTINGWMALFTERQGA</sequence>
<dbReference type="PRINTS" id="PR01398">
    <property type="entry name" value="ISCHRISMTASE"/>
</dbReference>
<feature type="domain" description="Carrier" evidence="8">
    <location>
        <begin position="216"/>
        <end position="289"/>
    </location>
</feature>